<feature type="transmembrane region" description="Helical" evidence="1">
    <location>
        <begin position="169"/>
        <end position="186"/>
    </location>
</feature>
<dbReference type="Proteomes" id="UP000260773">
    <property type="component" value="Unassembled WGS sequence"/>
</dbReference>
<dbReference type="Pfam" id="PF07853">
    <property type="entry name" value="DUF1648"/>
    <property type="match status" value="1"/>
</dbReference>
<gene>
    <name evidence="3" type="ORF">DW070_11745</name>
</gene>
<dbReference type="EMBL" id="QVEP01000031">
    <property type="protein sequence ID" value="RGB78284.1"/>
    <property type="molecule type" value="Genomic_DNA"/>
</dbReference>
<feature type="transmembrane region" description="Helical" evidence="1">
    <location>
        <begin position="51"/>
        <end position="74"/>
    </location>
</feature>
<dbReference type="InterPro" id="IPR026272">
    <property type="entry name" value="SdpI"/>
</dbReference>
<feature type="transmembrane region" description="Helical" evidence="1">
    <location>
        <begin position="115"/>
        <end position="136"/>
    </location>
</feature>
<protein>
    <submittedName>
        <fullName evidence="3">DUF1648 domain-containing protein</fullName>
    </submittedName>
</protein>
<keyword evidence="1" id="KW-0812">Transmembrane</keyword>
<organism evidence="3 4">
    <name type="scientific">Coprococcus catus</name>
    <dbReference type="NCBI Taxonomy" id="116085"/>
    <lineage>
        <taxon>Bacteria</taxon>
        <taxon>Bacillati</taxon>
        <taxon>Bacillota</taxon>
        <taxon>Clostridia</taxon>
        <taxon>Lachnospirales</taxon>
        <taxon>Lachnospiraceae</taxon>
        <taxon>Coprococcus</taxon>
    </lineage>
</organism>
<accession>A0A3E2TLP0</accession>
<reference evidence="3 4" key="1">
    <citation type="submission" date="2018-08" db="EMBL/GenBank/DDBJ databases">
        <title>A genome reference for cultivated species of the human gut microbiota.</title>
        <authorList>
            <person name="Zou Y."/>
            <person name="Xue W."/>
            <person name="Luo G."/>
        </authorList>
    </citation>
    <scope>NUCLEOTIDE SEQUENCE [LARGE SCALE GENOMIC DNA]</scope>
    <source>
        <strain evidence="3 4">AF45-17</strain>
    </source>
</reference>
<dbReference type="PANTHER" id="PTHR37810">
    <property type="entry name" value="IMMUNITY PROTEIN SDPI"/>
    <property type="match status" value="1"/>
</dbReference>
<feature type="transmembrane region" description="Helical" evidence="1">
    <location>
        <begin position="192"/>
        <end position="211"/>
    </location>
</feature>
<evidence type="ECO:0000259" key="2">
    <source>
        <dbReference type="Pfam" id="PF07853"/>
    </source>
</evidence>
<evidence type="ECO:0000256" key="1">
    <source>
        <dbReference type="SAM" id="Phobius"/>
    </source>
</evidence>
<dbReference type="PANTHER" id="PTHR37810:SF5">
    <property type="entry name" value="IMMUNITY PROTEIN SDPI"/>
    <property type="match status" value="1"/>
</dbReference>
<dbReference type="GO" id="GO:0009636">
    <property type="term" value="P:response to toxic substance"/>
    <property type="evidence" value="ECO:0007669"/>
    <property type="project" value="TreeGrafter"/>
</dbReference>
<evidence type="ECO:0000313" key="3">
    <source>
        <dbReference type="EMBL" id="RGB78284.1"/>
    </source>
</evidence>
<dbReference type="InterPro" id="IPR025962">
    <property type="entry name" value="SdpI/YhfL"/>
</dbReference>
<feature type="transmembrane region" description="Helical" evidence="1">
    <location>
        <begin position="86"/>
        <end position="109"/>
    </location>
</feature>
<keyword evidence="1" id="KW-1133">Transmembrane helix</keyword>
<keyword evidence="1" id="KW-0472">Membrane</keyword>
<proteinExistence type="predicted"/>
<dbReference type="InterPro" id="IPR012867">
    <property type="entry name" value="DUF1648"/>
</dbReference>
<sequence length="216" mass="24788">MMIKENKRILMITSLIILLPVLVGLLLWHQLPEQIPVHFNSEGVADSYQSKLWGVTFIYLVIFACHWFAAIITSVDPRRKNISGKIYRLVLWICPVISVFVGVTIYGTALNWPWVNINFMANLLLGVIFIVIGNYLPKCRQNYTIGIKLPWTLSDTENWDRTHRFAGKIWMLCGVLEIIVGFLPIAQFEIVTIALILLATIPVAVYSYLFYRKKMG</sequence>
<name>A0A3E2TLP0_9FIRM</name>
<feature type="transmembrane region" description="Helical" evidence="1">
    <location>
        <begin position="9"/>
        <end position="31"/>
    </location>
</feature>
<feature type="domain" description="DUF1648" evidence="2">
    <location>
        <begin position="15"/>
        <end position="62"/>
    </location>
</feature>
<dbReference type="Pfam" id="PF13630">
    <property type="entry name" value="SdpI"/>
    <property type="match status" value="1"/>
</dbReference>
<comment type="caution">
    <text evidence="3">The sequence shown here is derived from an EMBL/GenBank/DDBJ whole genome shotgun (WGS) entry which is preliminary data.</text>
</comment>
<dbReference type="AlphaFoldDB" id="A0A3E2TLP0"/>
<dbReference type="PIRSF" id="PIRSF038959">
    <property type="entry name" value="SdpI"/>
    <property type="match status" value="1"/>
</dbReference>
<evidence type="ECO:0000313" key="4">
    <source>
        <dbReference type="Proteomes" id="UP000260773"/>
    </source>
</evidence>